<accession>A0A0C9WT09</accession>
<evidence type="ECO:0000256" key="1">
    <source>
        <dbReference type="SAM" id="MobiDB-lite"/>
    </source>
</evidence>
<keyword evidence="4" id="KW-1185">Reference proteome</keyword>
<evidence type="ECO:0000259" key="2">
    <source>
        <dbReference type="PROSITE" id="PS51184"/>
    </source>
</evidence>
<sequence>MDEEQASELGEEEVKEGGRRSGSGVNLSVTKTGSIVKAVKNYVKGIGATPQWPIDEAAMDRMESKADVGRIEEMLAAVKKHYISSTDSCSLPLHIAKPEQSIFNIQTHTAFKKMSTLRKQDLIRRRKVIVITDMPVDECDFDEDGLSILAGIDVSVDIQDQSIDVKDGDYSRRLKYGTLRQMLDSSRSANGRILNALNFPLAACDRTPDGGIASDLAAWTLTENTAWCNGFCSLFPTRDVRWGLAANAGAIHWFHIDSDGFGTYVDVVSKNGKKLWLVARPVDNPAAFFRTNLFSLEDYTMEGPNEHKFIIEAILLAPGMRLYMPPNTPHFVITISDAICVGGHFYSSSGIRDTNVALFQAFTSGGHITNTAHAASRVLLRRLAFLWHSNIVLGQNKDSDRAASHVPDFTTWGDVLDLL</sequence>
<dbReference type="HOGENOM" id="CLU_656508_0_0_1"/>
<proteinExistence type="predicted"/>
<dbReference type="STRING" id="1095629.A0A0C9WT09"/>
<feature type="compositionally biased region" description="Acidic residues" evidence="1">
    <location>
        <begin position="1"/>
        <end position="14"/>
    </location>
</feature>
<reference evidence="3 4" key="1">
    <citation type="submission" date="2014-04" db="EMBL/GenBank/DDBJ databases">
        <authorList>
            <consortium name="DOE Joint Genome Institute"/>
            <person name="Kuo A."/>
            <person name="Kohler A."/>
            <person name="Nagy L.G."/>
            <person name="Floudas D."/>
            <person name="Copeland A."/>
            <person name="Barry K.W."/>
            <person name="Cichocki N."/>
            <person name="Veneault-Fourrey C."/>
            <person name="LaButti K."/>
            <person name="Lindquist E.A."/>
            <person name="Lipzen A."/>
            <person name="Lundell T."/>
            <person name="Morin E."/>
            <person name="Murat C."/>
            <person name="Sun H."/>
            <person name="Tunlid A."/>
            <person name="Henrissat B."/>
            <person name="Grigoriev I.V."/>
            <person name="Hibbett D.S."/>
            <person name="Martin F."/>
            <person name="Nordberg H.P."/>
            <person name="Cantor M.N."/>
            <person name="Hua S.X."/>
        </authorList>
    </citation>
    <scope>NUCLEOTIDE SEQUENCE [LARGE SCALE GENOMIC DNA]</scope>
    <source>
        <strain evidence="3 4">LaAM-08-1</strain>
    </source>
</reference>
<dbReference type="SUPFAM" id="SSF51197">
    <property type="entry name" value="Clavaminate synthase-like"/>
    <property type="match status" value="1"/>
</dbReference>
<protein>
    <recommendedName>
        <fullName evidence="2">JmjC domain-containing protein</fullName>
    </recommendedName>
</protein>
<dbReference type="PROSITE" id="PS51184">
    <property type="entry name" value="JMJC"/>
    <property type="match status" value="1"/>
</dbReference>
<name>A0A0C9WT09_9AGAR</name>
<feature type="non-terminal residue" evidence="3">
    <location>
        <position position="419"/>
    </location>
</feature>
<feature type="region of interest" description="Disordered" evidence="1">
    <location>
        <begin position="1"/>
        <end position="26"/>
    </location>
</feature>
<gene>
    <name evidence="3" type="ORF">K443DRAFT_115172</name>
</gene>
<evidence type="ECO:0000313" key="3">
    <source>
        <dbReference type="EMBL" id="KIJ91333.1"/>
    </source>
</evidence>
<dbReference type="InterPro" id="IPR003347">
    <property type="entry name" value="JmjC_dom"/>
</dbReference>
<dbReference type="Proteomes" id="UP000054477">
    <property type="component" value="Unassembled WGS sequence"/>
</dbReference>
<dbReference type="EMBL" id="KN839023">
    <property type="protein sequence ID" value="KIJ91333.1"/>
    <property type="molecule type" value="Genomic_DNA"/>
</dbReference>
<feature type="domain" description="JmjC" evidence="2">
    <location>
        <begin position="205"/>
        <end position="362"/>
    </location>
</feature>
<dbReference type="Gene3D" id="2.60.120.650">
    <property type="entry name" value="Cupin"/>
    <property type="match status" value="1"/>
</dbReference>
<dbReference type="AlphaFoldDB" id="A0A0C9WT09"/>
<reference evidence="4" key="2">
    <citation type="submission" date="2015-01" db="EMBL/GenBank/DDBJ databases">
        <title>Evolutionary Origins and Diversification of the Mycorrhizal Mutualists.</title>
        <authorList>
            <consortium name="DOE Joint Genome Institute"/>
            <consortium name="Mycorrhizal Genomics Consortium"/>
            <person name="Kohler A."/>
            <person name="Kuo A."/>
            <person name="Nagy L.G."/>
            <person name="Floudas D."/>
            <person name="Copeland A."/>
            <person name="Barry K.W."/>
            <person name="Cichocki N."/>
            <person name="Veneault-Fourrey C."/>
            <person name="LaButti K."/>
            <person name="Lindquist E.A."/>
            <person name="Lipzen A."/>
            <person name="Lundell T."/>
            <person name="Morin E."/>
            <person name="Murat C."/>
            <person name="Riley R."/>
            <person name="Ohm R."/>
            <person name="Sun H."/>
            <person name="Tunlid A."/>
            <person name="Henrissat B."/>
            <person name="Grigoriev I.V."/>
            <person name="Hibbett D.S."/>
            <person name="Martin F."/>
        </authorList>
    </citation>
    <scope>NUCLEOTIDE SEQUENCE [LARGE SCALE GENOMIC DNA]</scope>
    <source>
        <strain evidence="4">LaAM-08-1</strain>
    </source>
</reference>
<dbReference type="OrthoDB" id="3062275at2759"/>
<organism evidence="3 4">
    <name type="scientific">Laccaria amethystina LaAM-08-1</name>
    <dbReference type="NCBI Taxonomy" id="1095629"/>
    <lineage>
        <taxon>Eukaryota</taxon>
        <taxon>Fungi</taxon>
        <taxon>Dikarya</taxon>
        <taxon>Basidiomycota</taxon>
        <taxon>Agaricomycotina</taxon>
        <taxon>Agaricomycetes</taxon>
        <taxon>Agaricomycetidae</taxon>
        <taxon>Agaricales</taxon>
        <taxon>Agaricineae</taxon>
        <taxon>Hydnangiaceae</taxon>
        <taxon>Laccaria</taxon>
    </lineage>
</organism>
<evidence type="ECO:0000313" key="4">
    <source>
        <dbReference type="Proteomes" id="UP000054477"/>
    </source>
</evidence>